<protein>
    <submittedName>
        <fullName evidence="1">Uncharacterized protein</fullName>
    </submittedName>
</protein>
<dbReference type="RefSeq" id="WP_136971276.1">
    <property type="nucleotide sequence ID" value="NZ_JARZHI010000040.1"/>
</dbReference>
<dbReference type="EMBL" id="JARZHI010000040">
    <property type="protein sequence ID" value="MDI1434287.1"/>
    <property type="molecule type" value="Genomic_DNA"/>
</dbReference>
<comment type="caution">
    <text evidence="1">The sequence shown here is derived from an EMBL/GenBank/DDBJ whole genome shotgun (WGS) entry which is preliminary data.</text>
</comment>
<organism evidence="1 2">
    <name type="scientific">Polyangium sorediatum</name>
    <dbReference type="NCBI Taxonomy" id="889274"/>
    <lineage>
        <taxon>Bacteria</taxon>
        <taxon>Pseudomonadati</taxon>
        <taxon>Myxococcota</taxon>
        <taxon>Polyangia</taxon>
        <taxon>Polyangiales</taxon>
        <taxon>Polyangiaceae</taxon>
        <taxon>Polyangium</taxon>
    </lineage>
</organism>
<proteinExistence type="predicted"/>
<keyword evidence="2" id="KW-1185">Reference proteome</keyword>
<name>A0ABT6P121_9BACT</name>
<accession>A0ABT6P121</accession>
<reference evidence="1 2" key="1">
    <citation type="submission" date="2023-04" db="EMBL/GenBank/DDBJ databases">
        <title>The genome sequence of Polyangium sorediatum DSM14670.</title>
        <authorList>
            <person name="Zhang X."/>
        </authorList>
    </citation>
    <scope>NUCLEOTIDE SEQUENCE [LARGE SCALE GENOMIC DNA]</scope>
    <source>
        <strain evidence="1 2">DSM 14670</strain>
    </source>
</reference>
<evidence type="ECO:0000313" key="1">
    <source>
        <dbReference type="EMBL" id="MDI1434287.1"/>
    </source>
</evidence>
<sequence length="210" mass="23110">MSVAPHIDDDDAETAVMSRPAFLPPVSGTCVSVAHSEPPHDTIADTPSAWSRACAFAGAVLRDWRERVRRARLSDRLPQLPPPRSVRATWVSAGAIRHDERGEVLLLEIMRAPPTYQRAAVYVANYASALRKLGSDAYAEGLAHFALSRMRPDADGFVSFARLRDILCDMSVSRTLVPALLRLEKAGIVIIEKTQEAPPLPDRVQLRIPL</sequence>
<dbReference type="Proteomes" id="UP001160301">
    <property type="component" value="Unassembled WGS sequence"/>
</dbReference>
<evidence type="ECO:0000313" key="2">
    <source>
        <dbReference type="Proteomes" id="UP001160301"/>
    </source>
</evidence>
<gene>
    <name evidence="1" type="ORF">QHF89_32615</name>
</gene>